<organism evidence="10 11">
    <name type="scientific">Saccharospirillum salsuginis</name>
    <dbReference type="NCBI Taxonomy" id="418750"/>
    <lineage>
        <taxon>Bacteria</taxon>
        <taxon>Pseudomonadati</taxon>
        <taxon>Pseudomonadota</taxon>
        <taxon>Gammaproteobacteria</taxon>
        <taxon>Oceanospirillales</taxon>
        <taxon>Saccharospirillaceae</taxon>
        <taxon>Saccharospirillum</taxon>
    </lineage>
</organism>
<feature type="transmembrane region" description="Helical" evidence="8">
    <location>
        <begin position="83"/>
        <end position="103"/>
    </location>
</feature>
<dbReference type="GO" id="GO:0016679">
    <property type="term" value="F:oxidoreductase activity, acting on diphenols and related substances as donors"/>
    <property type="evidence" value="ECO:0007669"/>
    <property type="project" value="TreeGrafter"/>
</dbReference>
<dbReference type="AlphaFoldDB" id="A0A918N9N4"/>
<keyword evidence="3 8" id="KW-0349">Heme</keyword>
<evidence type="ECO:0000313" key="10">
    <source>
        <dbReference type="EMBL" id="GGX54265.1"/>
    </source>
</evidence>
<keyword evidence="8" id="KW-0249">Electron transport</keyword>
<feature type="transmembrane region" description="Helical" evidence="8">
    <location>
        <begin position="178"/>
        <end position="195"/>
    </location>
</feature>
<comment type="subunit">
    <text evidence="8">Heterodimer of a catalytic subunit (MsrP) and a heme-binding subunit (MsrQ).</text>
</comment>
<feature type="domain" description="Ferric oxidoreductase" evidence="9">
    <location>
        <begin position="52"/>
        <end position="164"/>
    </location>
</feature>
<dbReference type="GO" id="GO:0010181">
    <property type="term" value="F:FMN binding"/>
    <property type="evidence" value="ECO:0007669"/>
    <property type="project" value="UniProtKB-UniRule"/>
</dbReference>
<dbReference type="EMBL" id="BMXR01000005">
    <property type="protein sequence ID" value="GGX54265.1"/>
    <property type="molecule type" value="Genomic_DNA"/>
</dbReference>
<evidence type="ECO:0000256" key="3">
    <source>
        <dbReference type="ARBA" id="ARBA00022617"/>
    </source>
</evidence>
<evidence type="ECO:0000256" key="4">
    <source>
        <dbReference type="ARBA" id="ARBA00022692"/>
    </source>
</evidence>
<name>A0A918N9N4_9GAMM</name>
<gene>
    <name evidence="8 10" type="primary">msrQ</name>
    <name evidence="10" type="ORF">GCM10007392_21990</name>
</gene>
<keyword evidence="5 8" id="KW-1133">Transmembrane helix</keyword>
<dbReference type="GO" id="GO:0020037">
    <property type="term" value="F:heme binding"/>
    <property type="evidence" value="ECO:0007669"/>
    <property type="project" value="UniProtKB-UniRule"/>
</dbReference>
<dbReference type="GO" id="GO:0030091">
    <property type="term" value="P:protein repair"/>
    <property type="evidence" value="ECO:0007669"/>
    <property type="project" value="UniProtKB-UniRule"/>
</dbReference>
<dbReference type="RefSeq" id="WP_189608596.1">
    <property type="nucleotide sequence ID" value="NZ_BMXR01000005.1"/>
</dbReference>
<dbReference type="PANTHER" id="PTHR36964">
    <property type="entry name" value="PROTEIN-METHIONINE-SULFOXIDE REDUCTASE HEME-BINDING SUBUNIT MSRQ"/>
    <property type="match status" value="1"/>
</dbReference>
<comment type="cofactor">
    <cofactor evidence="8">
        <name>heme b</name>
        <dbReference type="ChEBI" id="CHEBI:60344"/>
    </cofactor>
    <text evidence="8">Binds 1 heme b (iron(II)-protoporphyrin IX) group per subunit.</text>
</comment>
<keyword evidence="8" id="KW-0285">Flavoprotein</keyword>
<keyword evidence="4 8" id="KW-0812">Transmembrane</keyword>
<comment type="similarity">
    <text evidence="8">Belongs to the MsrQ family.</text>
</comment>
<evidence type="ECO:0000256" key="2">
    <source>
        <dbReference type="ARBA" id="ARBA00022448"/>
    </source>
</evidence>
<dbReference type="GO" id="GO:0046872">
    <property type="term" value="F:metal ion binding"/>
    <property type="evidence" value="ECO:0007669"/>
    <property type="project" value="UniProtKB-KW"/>
</dbReference>
<evidence type="ECO:0000256" key="8">
    <source>
        <dbReference type="HAMAP-Rule" id="MF_01207"/>
    </source>
</evidence>
<feature type="transmembrane region" description="Helical" evidence="8">
    <location>
        <begin position="12"/>
        <end position="33"/>
    </location>
</feature>
<proteinExistence type="inferred from homology"/>
<feature type="transmembrane region" description="Helical" evidence="8">
    <location>
        <begin position="118"/>
        <end position="135"/>
    </location>
</feature>
<dbReference type="InterPro" id="IPR013130">
    <property type="entry name" value="Fe3_Rdtase_TM_dom"/>
</dbReference>
<reference evidence="10" key="1">
    <citation type="journal article" date="2014" name="Int. J. Syst. Evol. Microbiol.">
        <title>Complete genome sequence of Corynebacterium casei LMG S-19264T (=DSM 44701T), isolated from a smear-ripened cheese.</title>
        <authorList>
            <consortium name="US DOE Joint Genome Institute (JGI-PGF)"/>
            <person name="Walter F."/>
            <person name="Albersmeier A."/>
            <person name="Kalinowski J."/>
            <person name="Ruckert C."/>
        </authorList>
    </citation>
    <scope>NUCLEOTIDE SEQUENCE</scope>
    <source>
        <strain evidence="10">KCTC 22169</strain>
    </source>
</reference>
<dbReference type="InterPro" id="IPR022837">
    <property type="entry name" value="MsrQ-like"/>
</dbReference>
<comment type="caution">
    <text evidence="10">The sequence shown here is derived from an EMBL/GenBank/DDBJ whole genome shotgun (WGS) entry which is preliminary data.</text>
</comment>
<keyword evidence="8" id="KW-0479">Metal-binding</keyword>
<reference evidence="10" key="2">
    <citation type="submission" date="2020-09" db="EMBL/GenBank/DDBJ databases">
        <authorList>
            <person name="Sun Q."/>
            <person name="Kim S."/>
        </authorList>
    </citation>
    <scope>NUCLEOTIDE SEQUENCE</scope>
    <source>
        <strain evidence="10">KCTC 22169</strain>
    </source>
</reference>
<comment type="subcellular location">
    <subcellularLocation>
        <location evidence="8">Cell membrane</location>
        <topology evidence="8">Multi-pass membrane protein</topology>
    </subcellularLocation>
    <subcellularLocation>
        <location evidence="1">Membrane</location>
        <topology evidence="1">Multi-pass membrane protein</topology>
    </subcellularLocation>
</comment>
<accession>A0A918N9N4</accession>
<dbReference type="Pfam" id="PF01794">
    <property type="entry name" value="Ferric_reduct"/>
    <property type="match status" value="1"/>
</dbReference>
<sequence length="208" mass="24072">MAFPIKLNQGPVWWVLFLAALAPAAYYWGLFLFDPRALGVDSLEVILQEMGRWTLWMLLITLACSPLKRRTPINKAVRYRRMLGLFTFFYASLHLSIYLIGWIELDLAVFIEDLGKRPFIYLGMIAWTGLLALAVTSPKAMVRQLKKNWKRLHRVVYGILVLAVIHFWMQSRVSSLEAWLYTFIAIILLGERLLAKFAKPQRRTTAIA</sequence>
<dbReference type="GO" id="GO:0009055">
    <property type="term" value="F:electron transfer activity"/>
    <property type="evidence" value="ECO:0007669"/>
    <property type="project" value="UniProtKB-UniRule"/>
</dbReference>
<keyword evidence="6 8" id="KW-0408">Iron</keyword>
<comment type="cofactor">
    <cofactor evidence="8">
        <name>FMN</name>
        <dbReference type="ChEBI" id="CHEBI:58210"/>
    </cofactor>
    <text evidence="8">Binds 1 FMN per subunit.</text>
</comment>
<dbReference type="PANTHER" id="PTHR36964:SF1">
    <property type="entry name" value="PROTEIN-METHIONINE-SULFOXIDE REDUCTASE HEME-BINDING SUBUNIT MSRQ"/>
    <property type="match status" value="1"/>
</dbReference>
<evidence type="ECO:0000256" key="6">
    <source>
        <dbReference type="ARBA" id="ARBA00023004"/>
    </source>
</evidence>
<keyword evidence="8" id="KW-1003">Cell membrane</keyword>
<keyword evidence="2 8" id="KW-0813">Transport</keyword>
<evidence type="ECO:0000256" key="1">
    <source>
        <dbReference type="ARBA" id="ARBA00004141"/>
    </source>
</evidence>
<keyword evidence="11" id="KW-1185">Reference proteome</keyword>
<evidence type="ECO:0000313" key="11">
    <source>
        <dbReference type="Proteomes" id="UP000626148"/>
    </source>
</evidence>
<evidence type="ECO:0000256" key="7">
    <source>
        <dbReference type="ARBA" id="ARBA00023136"/>
    </source>
</evidence>
<protein>
    <recommendedName>
        <fullName evidence="8">Protein-methionine-sulfoxide reductase heme-binding subunit MsrQ</fullName>
    </recommendedName>
    <alternativeName>
        <fullName evidence="8">Flavocytochrome MsrQ</fullName>
    </alternativeName>
</protein>
<dbReference type="GO" id="GO:0005886">
    <property type="term" value="C:plasma membrane"/>
    <property type="evidence" value="ECO:0007669"/>
    <property type="project" value="UniProtKB-SubCell"/>
</dbReference>
<evidence type="ECO:0000256" key="5">
    <source>
        <dbReference type="ARBA" id="ARBA00022989"/>
    </source>
</evidence>
<comment type="function">
    <text evidence="8">Part of the MsrPQ system that repairs oxidized periplasmic proteins containing methionine sulfoxide residues (Met-O), using respiratory chain electrons. Thus protects these proteins from oxidative-stress damage caused by reactive species of oxygen and chlorine generated by the host defense mechanisms. MsrPQ is essential for the maintenance of envelope integrity under bleach stress, rescuing a wide series of structurally unrelated periplasmic proteins from methionine oxidation. MsrQ provides electrons for reduction to the reductase catalytic subunit MsrP, using the quinone pool of the respiratory chain.</text>
</comment>
<keyword evidence="8" id="KW-0288">FMN</keyword>
<dbReference type="HAMAP" id="MF_01207">
    <property type="entry name" value="MsrQ"/>
    <property type="match status" value="1"/>
</dbReference>
<keyword evidence="7 8" id="KW-0472">Membrane</keyword>
<comment type="caution">
    <text evidence="8">Lacks conserved residue(s) required for the propagation of feature annotation.</text>
</comment>
<evidence type="ECO:0000259" key="9">
    <source>
        <dbReference type="Pfam" id="PF01794"/>
    </source>
</evidence>
<dbReference type="Proteomes" id="UP000626148">
    <property type="component" value="Unassembled WGS sequence"/>
</dbReference>
<feature type="transmembrane region" description="Helical" evidence="8">
    <location>
        <begin position="155"/>
        <end position="172"/>
    </location>
</feature>